<dbReference type="AlphaFoldDB" id="A0A2P2NBS2"/>
<name>A0A2P2NBS2_RHIMU</name>
<dbReference type="EMBL" id="GGEC01059439">
    <property type="protein sequence ID" value="MBX39923.1"/>
    <property type="molecule type" value="Transcribed_RNA"/>
</dbReference>
<organism evidence="1">
    <name type="scientific">Rhizophora mucronata</name>
    <name type="common">Asiatic mangrove</name>
    <dbReference type="NCBI Taxonomy" id="61149"/>
    <lineage>
        <taxon>Eukaryota</taxon>
        <taxon>Viridiplantae</taxon>
        <taxon>Streptophyta</taxon>
        <taxon>Embryophyta</taxon>
        <taxon>Tracheophyta</taxon>
        <taxon>Spermatophyta</taxon>
        <taxon>Magnoliopsida</taxon>
        <taxon>eudicotyledons</taxon>
        <taxon>Gunneridae</taxon>
        <taxon>Pentapetalae</taxon>
        <taxon>rosids</taxon>
        <taxon>fabids</taxon>
        <taxon>Malpighiales</taxon>
        <taxon>Rhizophoraceae</taxon>
        <taxon>Rhizophora</taxon>
    </lineage>
</organism>
<accession>A0A2P2NBS2</accession>
<reference evidence="1" key="1">
    <citation type="submission" date="2018-02" db="EMBL/GenBank/DDBJ databases">
        <title>Rhizophora mucronata_Transcriptome.</title>
        <authorList>
            <person name="Meera S.P."/>
            <person name="Sreeshan A."/>
            <person name="Augustine A."/>
        </authorList>
    </citation>
    <scope>NUCLEOTIDE SEQUENCE</scope>
    <source>
        <tissue evidence="1">Leaf</tissue>
    </source>
</reference>
<protein>
    <submittedName>
        <fullName evidence="1">Uncharacterized protein</fullName>
    </submittedName>
</protein>
<sequence>MISVWSPTNRMDKIMVLCMTQAISLYMHQIIKQK</sequence>
<evidence type="ECO:0000313" key="1">
    <source>
        <dbReference type="EMBL" id="MBX39923.1"/>
    </source>
</evidence>
<proteinExistence type="predicted"/>